<keyword evidence="5 12" id="KW-0436">Ligase</keyword>
<evidence type="ECO:0000256" key="10">
    <source>
        <dbReference type="ARBA" id="ARBA00029936"/>
    </source>
</evidence>
<dbReference type="Gene3D" id="1.10.730.10">
    <property type="entry name" value="Isoleucyl-tRNA Synthetase, Domain 1"/>
    <property type="match status" value="1"/>
</dbReference>
<dbReference type="NCBIfam" id="NF004349">
    <property type="entry name" value="PRK05729.1"/>
    <property type="match status" value="1"/>
</dbReference>
<dbReference type="EC" id="6.1.1.9" evidence="3"/>
<accession>A0A232FD33</accession>
<dbReference type="PRINTS" id="PR00986">
    <property type="entry name" value="TRNASYNTHVAL"/>
</dbReference>
<keyword evidence="7 12" id="KW-0067">ATP-binding</keyword>
<evidence type="ECO:0000256" key="6">
    <source>
        <dbReference type="ARBA" id="ARBA00022741"/>
    </source>
</evidence>
<dbReference type="InterPro" id="IPR002300">
    <property type="entry name" value="aa-tRNA-synth_Ia"/>
</dbReference>
<dbReference type="GO" id="GO:0005829">
    <property type="term" value="C:cytosol"/>
    <property type="evidence" value="ECO:0007669"/>
    <property type="project" value="TreeGrafter"/>
</dbReference>
<dbReference type="Gene3D" id="3.40.50.620">
    <property type="entry name" value="HUPs"/>
    <property type="match status" value="2"/>
</dbReference>
<dbReference type="InterPro" id="IPR002303">
    <property type="entry name" value="Valyl-tRNA_ligase"/>
</dbReference>
<evidence type="ECO:0000259" key="13">
    <source>
        <dbReference type="Pfam" id="PF00133"/>
    </source>
</evidence>
<feature type="domain" description="Aminoacyl-tRNA synthetase class Ia" evidence="13">
    <location>
        <begin position="48"/>
        <end position="651"/>
    </location>
</feature>
<dbReference type="GO" id="GO:0006438">
    <property type="term" value="P:valyl-tRNA aminoacylation"/>
    <property type="evidence" value="ECO:0007669"/>
    <property type="project" value="InterPro"/>
</dbReference>
<evidence type="ECO:0000256" key="1">
    <source>
        <dbReference type="ARBA" id="ARBA00004496"/>
    </source>
</evidence>
<proteinExistence type="inferred from homology"/>
<feature type="domain" description="Methionyl/Valyl/Leucyl/Isoleucyl-tRNA synthetase anticodon-binding" evidence="14">
    <location>
        <begin position="700"/>
        <end position="839"/>
    </location>
</feature>
<dbReference type="InterPro" id="IPR014729">
    <property type="entry name" value="Rossmann-like_a/b/a_fold"/>
</dbReference>
<evidence type="ECO:0000313" key="15">
    <source>
        <dbReference type="EMBL" id="OXU28696.1"/>
    </source>
</evidence>
<dbReference type="SUPFAM" id="SSF52374">
    <property type="entry name" value="Nucleotidylyl transferase"/>
    <property type="match status" value="1"/>
</dbReference>
<dbReference type="Proteomes" id="UP000215335">
    <property type="component" value="Unassembled WGS sequence"/>
</dbReference>
<comment type="similarity">
    <text evidence="2 12">Belongs to the class-I aminoacyl-tRNA synthetase family.</text>
</comment>
<dbReference type="EMBL" id="NNAY01000392">
    <property type="protein sequence ID" value="OXU28696.1"/>
    <property type="molecule type" value="Genomic_DNA"/>
</dbReference>
<evidence type="ECO:0000256" key="5">
    <source>
        <dbReference type="ARBA" id="ARBA00022598"/>
    </source>
</evidence>
<keyword evidence="6 12" id="KW-0547">Nucleotide-binding</keyword>
<organism evidence="15 16">
    <name type="scientific">Trichomalopsis sarcophagae</name>
    <dbReference type="NCBI Taxonomy" id="543379"/>
    <lineage>
        <taxon>Eukaryota</taxon>
        <taxon>Metazoa</taxon>
        <taxon>Ecdysozoa</taxon>
        <taxon>Arthropoda</taxon>
        <taxon>Hexapoda</taxon>
        <taxon>Insecta</taxon>
        <taxon>Pterygota</taxon>
        <taxon>Neoptera</taxon>
        <taxon>Endopterygota</taxon>
        <taxon>Hymenoptera</taxon>
        <taxon>Apocrita</taxon>
        <taxon>Proctotrupomorpha</taxon>
        <taxon>Chalcidoidea</taxon>
        <taxon>Pteromalidae</taxon>
        <taxon>Pteromalinae</taxon>
        <taxon>Trichomalopsis</taxon>
    </lineage>
</organism>
<name>A0A232FD33_9HYME</name>
<dbReference type="CDD" id="cd00817">
    <property type="entry name" value="ValRS_core"/>
    <property type="match status" value="1"/>
</dbReference>
<dbReference type="NCBIfam" id="TIGR00422">
    <property type="entry name" value="valS"/>
    <property type="match status" value="1"/>
</dbReference>
<evidence type="ECO:0000256" key="7">
    <source>
        <dbReference type="ARBA" id="ARBA00022840"/>
    </source>
</evidence>
<keyword evidence="4" id="KW-0963">Cytoplasm</keyword>
<comment type="caution">
    <text evidence="15">The sequence shown here is derived from an EMBL/GenBank/DDBJ whole genome shotgun (WGS) entry which is preliminary data.</text>
</comment>
<dbReference type="GO" id="GO:0005524">
    <property type="term" value="F:ATP binding"/>
    <property type="evidence" value="ECO:0007669"/>
    <property type="project" value="UniProtKB-KW"/>
</dbReference>
<keyword evidence="16" id="KW-1185">Reference proteome</keyword>
<evidence type="ECO:0000259" key="14">
    <source>
        <dbReference type="Pfam" id="PF08264"/>
    </source>
</evidence>
<dbReference type="InterPro" id="IPR001412">
    <property type="entry name" value="aa-tRNA-synth_I_CS"/>
</dbReference>
<evidence type="ECO:0000256" key="12">
    <source>
        <dbReference type="RuleBase" id="RU363035"/>
    </source>
</evidence>
<protein>
    <recommendedName>
        <fullName evidence="3">valine--tRNA ligase</fullName>
        <ecNumber evidence="3">6.1.1.9</ecNumber>
    </recommendedName>
    <alternativeName>
        <fullName evidence="10">Valyl-tRNA synthetase</fullName>
    </alternativeName>
</protein>
<dbReference type="PANTHER" id="PTHR11946">
    <property type="entry name" value="VALYL-TRNA SYNTHETASES"/>
    <property type="match status" value="1"/>
</dbReference>
<dbReference type="Gene3D" id="3.90.740.10">
    <property type="entry name" value="Valyl/Leucyl/Isoleucyl-tRNA synthetase, editing domain"/>
    <property type="match status" value="2"/>
</dbReference>
<dbReference type="PANTHER" id="PTHR11946:SF109">
    <property type="entry name" value="VALINE--TRNA LIGASE"/>
    <property type="match status" value="1"/>
</dbReference>
<dbReference type="PROSITE" id="PS00178">
    <property type="entry name" value="AA_TRNA_LIGASE_I"/>
    <property type="match status" value="1"/>
</dbReference>
<dbReference type="Pfam" id="PF08264">
    <property type="entry name" value="Anticodon_1"/>
    <property type="match status" value="1"/>
</dbReference>
<reference evidence="15 16" key="1">
    <citation type="journal article" date="2017" name="Curr. Biol.">
        <title>The Evolution of Venom by Co-option of Single-Copy Genes.</title>
        <authorList>
            <person name="Martinson E.O."/>
            <person name="Mrinalini"/>
            <person name="Kelkar Y.D."/>
            <person name="Chang C.H."/>
            <person name="Werren J.H."/>
        </authorList>
    </citation>
    <scope>NUCLEOTIDE SEQUENCE [LARGE SCALE GENOMIC DNA]</scope>
    <source>
        <strain evidence="15 16">Alberta</strain>
        <tissue evidence="15">Whole body</tissue>
    </source>
</reference>
<dbReference type="InterPro" id="IPR013155">
    <property type="entry name" value="M/V/L/I-tRNA-synth_anticd-bd"/>
</dbReference>
<dbReference type="STRING" id="543379.A0A232FD33"/>
<sequence>MYMNRARDYTNIKLIGRKCHNIYHNHRLNENFKTDETNLISKDVEKGWYEVWERNKYFQPNDKKEKSYRMILPPPNVTGTLHLGHALTTTVQDVLVRHRMRGYSVLWVPGLDHAGIATQAVVEKYLHKTKGLKRTDMSKNEFLDLLNQWKEKKSSTIENQLKTLGASLDWSRKYFTMSKHHSQAVTEALIMLDQRNLLYRDKSLVNWSTALGSALSDIEVEFDKITTKTDLEIPGYDRKVTFGQIYEISYDVRNSSETLKVATTRPETLLGDVALAVHPDDDRYSQFIGQQVKHPLKDYYLPVIADASVKMDFGTGIVKITPAHDHFDYTIAKKHNLKIIDIINEDGKLNDAAEQYKGFPRFIARKKILADLANLGSLASVKDHEMEIPRCSRTGDIIELLLKEQWFIRCKDMAARALQAVENESLKFDPPFHNKTWFDWLTTSSVRDWCVSRQLWWGHQIPAYHCKVNNEIKWIIARSKIEALQIAIKKYGDDVKVEQDNDVLDTWFSSALLPFSSLGWPTKATDFQKYYPLSLMETGNDILFFWVARMVMLGLELTNELPFKEVLLHGVLCDTQGKKMSKSRGNVIYPENVVDGISLENLNEQAKMSFEDGILSQAEMKRTLAINTKMFPNGVPECGVDALRYTLCSHNIKERTVSFNIIECQQNKFFCNKIWQASRYVVLMTSDDPIEIPKNFAIIDQWILSRLGWMVETVNNAFDQKNFYKAVNAIKEFIYYEFCDYYMEGTKPGFKSEQQDIIISHRYTLAKCLEVSLRILAPITPYLSDELYSRLSEKLSIFEFNNSLLESTYPTKEEFVNLRDHDLETKMHDVIKVILSIRTLLANVSKKDNVEGFIVVNNSGDLKLYQESINIITAVSKLFNIKVIPAESYVKNERSISDNFELNCSVYLKINDDSILKLAKERIEKKRVKTQKKLQDLIKSISNKKYSSSSSEKEKLKDQEKLSYLQGELKRIPVST</sequence>
<dbReference type="FunFam" id="3.40.50.620:FF:000078">
    <property type="entry name" value="Valine--tRNA ligase, mitochondrial"/>
    <property type="match status" value="1"/>
</dbReference>
<evidence type="ECO:0000256" key="9">
    <source>
        <dbReference type="ARBA" id="ARBA00023146"/>
    </source>
</evidence>
<evidence type="ECO:0000313" key="16">
    <source>
        <dbReference type="Proteomes" id="UP000215335"/>
    </source>
</evidence>
<evidence type="ECO:0000256" key="2">
    <source>
        <dbReference type="ARBA" id="ARBA00005594"/>
    </source>
</evidence>
<dbReference type="CDD" id="cd07962">
    <property type="entry name" value="Anticodon_Ia_Val"/>
    <property type="match status" value="1"/>
</dbReference>
<dbReference type="InterPro" id="IPR009080">
    <property type="entry name" value="tRNAsynth_Ia_anticodon-bd"/>
</dbReference>
<comment type="subcellular location">
    <subcellularLocation>
        <location evidence="1">Cytoplasm</location>
    </subcellularLocation>
</comment>
<evidence type="ECO:0000256" key="4">
    <source>
        <dbReference type="ARBA" id="ARBA00022490"/>
    </source>
</evidence>
<evidence type="ECO:0000256" key="3">
    <source>
        <dbReference type="ARBA" id="ARBA00013169"/>
    </source>
</evidence>
<dbReference type="AlphaFoldDB" id="A0A232FD33"/>
<dbReference type="OrthoDB" id="629407at2759"/>
<dbReference type="GO" id="GO:0004832">
    <property type="term" value="F:valine-tRNA ligase activity"/>
    <property type="evidence" value="ECO:0007669"/>
    <property type="project" value="UniProtKB-EC"/>
</dbReference>
<keyword evidence="8 12" id="KW-0648">Protein biosynthesis</keyword>
<dbReference type="FunFam" id="3.40.50.620:FF:000020">
    <property type="entry name" value="Valine--tRNA ligase, mitochondrial"/>
    <property type="match status" value="1"/>
</dbReference>
<dbReference type="Pfam" id="PF00133">
    <property type="entry name" value="tRNA-synt_1"/>
    <property type="match status" value="1"/>
</dbReference>
<dbReference type="InterPro" id="IPR009008">
    <property type="entry name" value="Val/Leu/Ile-tRNA-synth_edit"/>
</dbReference>
<dbReference type="SUPFAM" id="SSF50677">
    <property type="entry name" value="ValRS/IleRS/LeuRS editing domain"/>
    <property type="match status" value="1"/>
</dbReference>
<dbReference type="GO" id="GO:0002161">
    <property type="term" value="F:aminoacyl-tRNA deacylase activity"/>
    <property type="evidence" value="ECO:0007669"/>
    <property type="project" value="InterPro"/>
</dbReference>
<keyword evidence="9 12" id="KW-0030">Aminoacyl-tRNA synthetase</keyword>
<evidence type="ECO:0000256" key="11">
    <source>
        <dbReference type="ARBA" id="ARBA00047552"/>
    </source>
</evidence>
<gene>
    <name evidence="15" type="ORF">TSAR_007132</name>
</gene>
<dbReference type="InterPro" id="IPR033705">
    <property type="entry name" value="Anticodon_Ia_Val"/>
</dbReference>
<comment type="catalytic activity">
    <reaction evidence="11">
        <text>tRNA(Val) + L-valine + ATP = L-valyl-tRNA(Val) + AMP + diphosphate</text>
        <dbReference type="Rhea" id="RHEA:10704"/>
        <dbReference type="Rhea" id="RHEA-COMP:9672"/>
        <dbReference type="Rhea" id="RHEA-COMP:9708"/>
        <dbReference type="ChEBI" id="CHEBI:30616"/>
        <dbReference type="ChEBI" id="CHEBI:33019"/>
        <dbReference type="ChEBI" id="CHEBI:57762"/>
        <dbReference type="ChEBI" id="CHEBI:78442"/>
        <dbReference type="ChEBI" id="CHEBI:78537"/>
        <dbReference type="ChEBI" id="CHEBI:456215"/>
        <dbReference type="EC" id="6.1.1.9"/>
    </reaction>
</comment>
<evidence type="ECO:0000256" key="8">
    <source>
        <dbReference type="ARBA" id="ARBA00022917"/>
    </source>
</evidence>
<dbReference type="SUPFAM" id="SSF47323">
    <property type="entry name" value="Anticodon-binding domain of a subclass of class I aminoacyl-tRNA synthetases"/>
    <property type="match status" value="1"/>
</dbReference>